<dbReference type="GO" id="GO:0003954">
    <property type="term" value="F:NADH dehydrogenase activity"/>
    <property type="evidence" value="ECO:0007669"/>
    <property type="project" value="TreeGrafter"/>
</dbReference>
<feature type="transmembrane region" description="Helical" evidence="7">
    <location>
        <begin position="6"/>
        <end position="23"/>
    </location>
</feature>
<comment type="subcellular location">
    <subcellularLocation>
        <location evidence="1">Endomembrane system</location>
        <topology evidence="1">Multi-pass membrane protein</topology>
    </subcellularLocation>
    <subcellularLocation>
        <location evidence="6">Membrane</location>
        <topology evidence="6">Multi-pass membrane protein</topology>
    </subcellularLocation>
</comment>
<dbReference type="PRINTS" id="PR01437">
    <property type="entry name" value="NUOXDRDTASE4"/>
</dbReference>
<accession>A0A143PEE3</accession>
<feature type="transmembrane region" description="Helical" evidence="7">
    <location>
        <begin position="80"/>
        <end position="103"/>
    </location>
</feature>
<reference evidence="10" key="2">
    <citation type="submission" date="2016-04" db="EMBL/GenBank/DDBJ databases">
        <title>First Complete Genome Sequence of a Subdivision 6 Acidobacterium.</title>
        <authorList>
            <person name="Huang S."/>
            <person name="Vieira S."/>
            <person name="Bunk B."/>
            <person name="Riedel T."/>
            <person name="Sproeer C."/>
            <person name="Overmann J."/>
        </authorList>
    </citation>
    <scope>NUCLEOTIDE SEQUENCE [LARGE SCALE GENOMIC DNA]</scope>
    <source>
        <strain evidence="10">DSM 100886 HEG_-6_39</strain>
    </source>
</reference>
<proteinExistence type="inferred from homology"/>
<dbReference type="InterPro" id="IPR003918">
    <property type="entry name" value="NADH_UbQ_OxRdtase"/>
</dbReference>
<dbReference type="GO" id="GO:0012505">
    <property type="term" value="C:endomembrane system"/>
    <property type="evidence" value="ECO:0007669"/>
    <property type="project" value="UniProtKB-SubCell"/>
</dbReference>
<dbReference type="GO" id="GO:0016020">
    <property type="term" value="C:membrane"/>
    <property type="evidence" value="ECO:0007669"/>
    <property type="project" value="UniProtKB-SubCell"/>
</dbReference>
<dbReference type="EMBL" id="CP015136">
    <property type="protein sequence ID" value="AMY06942.1"/>
    <property type="molecule type" value="Genomic_DNA"/>
</dbReference>
<dbReference type="GO" id="GO:0015990">
    <property type="term" value="P:electron transport coupled proton transport"/>
    <property type="evidence" value="ECO:0007669"/>
    <property type="project" value="TreeGrafter"/>
</dbReference>
<evidence type="ECO:0000256" key="1">
    <source>
        <dbReference type="ARBA" id="ARBA00004127"/>
    </source>
</evidence>
<reference evidence="9 10" key="1">
    <citation type="journal article" date="2016" name="Genome Announc.">
        <title>First Complete Genome Sequence of a Subdivision 6 Acidobacterium Strain.</title>
        <authorList>
            <person name="Huang S."/>
            <person name="Vieira S."/>
            <person name="Bunk B."/>
            <person name="Riedel T."/>
            <person name="Sproer C."/>
            <person name="Overmann J."/>
        </authorList>
    </citation>
    <scope>NUCLEOTIDE SEQUENCE [LARGE SCALE GENOMIC DNA]</scope>
    <source>
        <strain evidence="10">DSM 100886 HEG_-6_39</strain>
    </source>
</reference>
<dbReference type="GO" id="GO:0008137">
    <property type="term" value="F:NADH dehydrogenase (ubiquinone) activity"/>
    <property type="evidence" value="ECO:0007669"/>
    <property type="project" value="InterPro"/>
</dbReference>
<evidence type="ECO:0000259" key="8">
    <source>
        <dbReference type="Pfam" id="PF00361"/>
    </source>
</evidence>
<evidence type="ECO:0000256" key="3">
    <source>
        <dbReference type="ARBA" id="ARBA00022692"/>
    </source>
</evidence>
<evidence type="ECO:0000256" key="6">
    <source>
        <dbReference type="RuleBase" id="RU000320"/>
    </source>
</evidence>
<dbReference type="PANTHER" id="PTHR43507:SF1">
    <property type="entry name" value="NADH-UBIQUINONE OXIDOREDUCTASE CHAIN 4"/>
    <property type="match status" value="1"/>
</dbReference>
<evidence type="ECO:0000256" key="4">
    <source>
        <dbReference type="ARBA" id="ARBA00022989"/>
    </source>
</evidence>
<feature type="transmembrane region" description="Helical" evidence="7">
    <location>
        <begin position="297"/>
        <end position="316"/>
    </location>
</feature>
<name>A0A143PEE3_LUTPR</name>
<keyword evidence="10" id="KW-1185">Reference proteome</keyword>
<dbReference type="InterPro" id="IPR001750">
    <property type="entry name" value="ND/Mrp_TM"/>
</dbReference>
<dbReference type="GO" id="GO:0042773">
    <property type="term" value="P:ATP synthesis coupled electron transport"/>
    <property type="evidence" value="ECO:0007669"/>
    <property type="project" value="InterPro"/>
</dbReference>
<feature type="transmembrane region" description="Helical" evidence="7">
    <location>
        <begin position="133"/>
        <end position="151"/>
    </location>
</feature>
<feature type="transmembrane region" description="Helical" evidence="7">
    <location>
        <begin position="359"/>
        <end position="380"/>
    </location>
</feature>
<evidence type="ECO:0000313" key="10">
    <source>
        <dbReference type="Proteomes" id="UP000076079"/>
    </source>
</evidence>
<dbReference type="AlphaFoldDB" id="A0A143PEE3"/>
<evidence type="ECO:0000256" key="5">
    <source>
        <dbReference type="ARBA" id="ARBA00023136"/>
    </source>
</evidence>
<feature type="transmembrane region" description="Helical" evidence="7">
    <location>
        <begin position="400"/>
        <end position="424"/>
    </location>
</feature>
<keyword evidence="5 7" id="KW-0472">Membrane</keyword>
<evidence type="ECO:0000256" key="2">
    <source>
        <dbReference type="ARBA" id="ARBA00009025"/>
    </source>
</evidence>
<gene>
    <name evidence="9" type="primary">nuoM_1</name>
    <name evidence="9" type="ORF">LuPra_00106</name>
</gene>
<dbReference type="STRING" id="1855912.LuPra_00106"/>
<keyword evidence="4 7" id="KW-1133">Transmembrane helix</keyword>
<evidence type="ECO:0000313" key="9">
    <source>
        <dbReference type="EMBL" id="AMY06942.1"/>
    </source>
</evidence>
<protein>
    <submittedName>
        <fullName evidence="9">NADH-quinone oxidoreductase subunit M</fullName>
        <ecNumber evidence="9">1.6.5.11</ecNumber>
    </submittedName>
</protein>
<feature type="transmembrane region" description="Helical" evidence="7">
    <location>
        <begin position="110"/>
        <end position="127"/>
    </location>
</feature>
<feature type="transmembrane region" description="Helical" evidence="7">
    <location>
        <begin position="163"/>
        <end position="184"/>
    </location>
</feature>
<feature type="transmembrane region" description="Helical" evidence="7">
    <location>
        <begin position="328"/>
        <end position="347"/>
    </location>
</feature>
<dbReference type="KEGG" id="abac:LuPra_00106"/>
<feature type="transmembrane region" description="Helical" evidence="7">
    <location>
        <begin position="265"/>
        <end position="285"/>
    </location>
</feature>
<feature type="transmembrane region" description="Helical" evidence="7">
    <location>
        <begin position="444"/>
        <end position="463"/>
    </location>
</feature>
<sequence>MTYPVLTASTFLPSVGAALIFLCPVRLARWIALVTTIATLAVSAPLYLSFDKTSSALQFVESRPWIPSWNVAYGMGVDGISLPFIGLSAFVSVLCVAVSWNAIQVRVWEFYATLLVAETAMIGLFAATNFFLFYMFWELMVVPMFLLIGVWGGTGRVHAALKFLIFTLAGSLLMLVGLISLLHTSGTLDFEALARTDLGLTQQAWLFVAFSAAFAVKVPMFPVHTWLPDAHTEAPTAGSVILAGILLKMGGYGLLRIALPILSDAVRLFLTPMLVLSGVAIVYGAYVTLAQTDIKRLIAYSSISHMGFVTLGIFSLDRSGIEGAILQMINHGIITGALFLCVGMIYERTHTRDVAKYGGLFKVAPIYSTFLAIFCLAAAGTPGLNSFVGEFLIILGAIRVWPLIGAMAVWGVALGAAYVLWLFYRMVIGELGPGVQGVRLDLNIREVVTLAPLVALAVVIGLYPESVLGVLRGSVTQLLADVASSGGIAGRP</sequence>
<dbReference type="Pfam" id="PF00361">
    <property type="entry name" value="Proton_antipo_M"/>
    <property type="match status" value="1"/>
</dbReference>
<feature type="transmembrane region" description="Helical" evidence="7">
    <location>
        <begin position="30"/>
        <end position="50"/>
    </location>
</feature>
<dbReference type="OrthoDB" id="9807568at2"/>
<dbReference type="RefSeq" id="WP_110168955.1">
    <property type="nucleotide sequence ID" value="NZ_CP015136.1"/>
</dbReference>
<feature type="transmembrane region" description="Helical" evidence="7">
    <location>
        <begin position="239"/>
        <end position="259"/>
    </location>
</feature>
<evidence type="ECO:0000256" key="7">
    <source>
        <dbReference type="SAM" id="Phobius"/>
    </source>
</evidence>
<dbReference type="InterPro" id="IPR010227">
    <property type="entry name" value="NADH_Q_OxRdtase_chainM/4"/>
</dbReference>
<dbReference type="Proteomes" id="UP000076079">
    <property type="component" value="Chromosome"/>
</dbReference>
<keyword evidence="9" id="KW-0560">Oxidoreductase</keyword>
<comment type="similarity">
    <text evidence="2">Belongs to the complex I subunit 4 family.</text>
</comment>
<organism evidence="9 10">
    <name type="scientific">Luteitalea pratensis</name>
    <dbReference type="NCBI Taxonomy" id="1855912"/>
    <lineage>
        <taxon>Bacteria</taxon>
        <taxon>Pseudomonadati</taxon>
        <taxon>Acidobacteriota</taxon>
        <taxon>Vicinamibacteria</taxon>
        <taxon>Vicinamibacterales</taxon>
        <taxon>Vicinamibacteraceae</taxon>
        <taxon>Luteitalea</taxon>
    </lineage>
</organism>
<dbReference type="PANTHER" id="PTHR43507">
    <property type="entry name" value="NADH-UBIQUINONE OXIDOREDUCTASE CHAIN 4"/>
    <property type="match status" value="1"/>
</dbReference>
<dbReference type="GO" id="GO:0048039">
    <property type="term" value="F:ubiquinone binding"/>
    <property type="evidence" value="ECO:0007669"/>
    <property type="project" value="TreeGrafter"/>
</dbReference>
<feature type="transmembrane region" description="Helical" evidence="7">
    <location>
        <begin position="204"/>
        <end position="227"/>
    </location>
</feature>
<keyword evidence="3 6" id="KW-0812">Transmembrane</keyword>
<dbReference type="NCBIfam" id="TIGR01972">
    <property type="entry name" value="NDH_I_M"/>
    <property type="match status" value="1"/>
</dbReference>
<feature type="domain" description="NADH:quinone oxidoreductase/Mrp antiporter transmembrane" evidence="8">
    <location>
        <begin position="127"/>
        <end position="412"/>
    </location>
</feature>
<dbReference type="PATRIC" id="fig|1813736.3.peg.116"/>
<dbReference type="EC" id="1.6.5.11" evidence="9"/>